<dbReference type="EMBL" id="UYJE01003347">
    <property type="protein sequence ID" value="VDI18526.1"/>
    <property type="molecule type" value="Genomic_DNA"/>
</dbReference>
<gene>
    <name evidence="2" type="ORF">MGAL_10B015386</name>
</gene>
<dbReference type="OrthoDB" id="166212at2759"/>
<dbReference type="AlphaFoldDB" id="A0A8B6DFT1"/>
<organism evidence="2 3">
    <name type="scientific">Mytilus galloprovincialis</name>
    <name type="common">Mediterranean mussel</name>
    <dbReference type="NCBI Taxonomy" id="29158"/>
    <lineage>
        <taxon>Eukaryota</taxon>
        <taxon>Metazoa</taxon>
        <taxon>Spiralia</taxon>
        <taxon>Lophotrochozoa</taxon>
        <taxon>Mollusca</taxon>
        <taxon>Bivalvia</taxon>
        <taxon>Autobranchia</taxon>
        <taxon>Pteriomorphia</taxon>
        <taxon>Mytilida</taxon>
        <taxon>Mytiloidea</taxon>
        <taxon>Mytilidae</taxon>
        <taxon>Mytilinae</taxon>
        <taxon>Mytilus</taxon>
    </lineage>
</organism>
<evidence type="ECO:0000313" key="2">
    <source>
        <dbReference type="EMBL" id="VDI18526.1"/>
    </source>
</evidence>
<feature type="region of interest" description="Disordered" evidence="1">
    <location>
        <begin position="51"/>
        <end position="92"/>
    </location>
</feature>
<comment type="caution">
    <text evidence="2">The sequence shown here is derived from an EMBL/GenBank/DDBJ whole genome shotgun (WGS) entry which is preliminary data.</text>
</comment>
<name>A0A8B6DFT1_MYTGA</name>
<feature type="compositionally biased region" description="Polar residues" evidence="1">
    <location>
        <begin position="70"/>
        <end position="80"/>
    </location>
</feature>
<evidence type="ECO:0000313" key="3">
    <source>
        <dbReference type="Proteomes" id="UP000596742"/>
    </source>
</evidence>
<evidence type="ECO:0000256" key="1">
    <source>
        <dbReference type="SAM" id="MobiDB-lite"/>
    </source>
</evidence>
<keyword evidence="3" id="KW-1185">Reference proteome</keyword>
<dbReference type="Proteomes" id="UP000596742">
    <property type="component" value="Unassembled WGS sequence"/>
</dbReference>
<reference evidence="2" key="1">
    <citation type="submission" date="2018-11" db="EMBL/GenBank/DDBJ databases">
        <authorList>
            <person name="Alioto T."/>
            <person name="Alioto T."/>
        </authorList>
    </citation>
    <scope>NUCLEOTIDE SEQUENCE</scope>
</reference>
<protein>
    <submittedName>
        <fullName evidence="2">Uncharacterized protein</fullName>
    </submittedName>
</protein>
<sequence length="230" mass="26948">MLVPFLNKIFLRHNLSQQEEQNVLVFSGSCQASRQYEAMITKISRKITEKRKHSSLLSSLRSEQHRIPSKSKSSEATSHQNRAKNFEETSKTQLPTINKARIHWCHKAMMKISTQSKSEYKHRNNNFHFMFQTPKKSIKKTKQETQTSIDNPVHYAKIDLVTERECFVSNGAECVLISKQFLKENMDTETKRRLQSKIAPYPNLVQIRNAVDDKLAWKSYRDQVLYDTVR</sequence>
<proteinExistence type="predicted"/>
<accession>A0A8B6DFT1</accession>